<sequence length="137" mass="14561">MIGQCGIFTIPQRIDCVGAGATLEDRPIGADPSNQKPSLLGFDPHRKRPQQTHRADSIDHSAHSLTSIIFQSIFVRNNNNPSSSRRKKCRQTVRNGTVPPTTGADVLASSVAVSASPSSPSSSSSSSSSSLVFHNTF</sequence>
<protein>
    <submittedName>
        <fullName evidence="2">Uncharacterized protein</fullName>
    </submittedName>
</protein>
<feature type="compositionally biased region" description="Low complexity" evidence="1">
    <location>
        <begin position="109"/>
        <end position="130"/>
    </location>
</feature>
<reference evidence="2" key="2">
    <citation type="submission" date="2020-05" db="UniProtKB">
        <authorList>
            <consortium name="EnsemblMetazoa"/>
        </authorList>
    </citation>
    <scope>IDENTIFICATION</scope>
    <source>
        <strain evidence="2">CM1001059</strain>
    </source>
</reference>
<keyword evidence="3" id="KW-1185">Reference proteome</keyword>
<reference evidence="3" key="1">
    <citation type="submission" date="2014-01" db="EMBL/GenBank/DDBJ databases">
        <title>The Genome Sequence of Anopheles melas CM1001059_A (V2).</title>
        <authorList>
            <consortium name="The Broad Institute Genomics Platform"/>
            <person name="Neafsey D.E."/>
            <person name="Besansky N."/>
            <person name="Howell P."/>
            <person name="Walton C."/>
            <person name="Young S.K."/>
            <person name="Zeng Q."/>
            <person name="Gargeya S."/>
            <person name="Fitzgerald M."/>
            <person name="Haas B."/>
            <person name="Abouelleil A."/>
            <person name="Allen A.W."/>
            <person name="Alvarado L."/>
            <person name="Arachchi H.M."/>
            <person name="Berlin A.M."/>
            <person name="Chapman S.B."/>
            <person name="Gainer-Dewar J."/>
            <person name="Goldberg J."/>
            <person name="Griggs A."/>
            <person name="Gujja S."/>
            <person name="Hansen M."/>
            <person name="Howarth C."/>
            <person name="Imamovic A."/>
            <person name="Ireland A."/>
            <person name="Larimer J."/>
            <person name="McCowan C."/>
            <person name="Murphy C."/>
            <person name="Pearson M."/>
            <person name="Poon T.W."/>
            <person name="Priest M."/>
            <person name="Roberts A."/>
            <person name="Saif S."/>
            <person name="Shea T."/>
            <person name="Sisk P."/>
            <person name="Sykes S."/>
            <person name="Wortman J."/>
            <person name="Nusbaum C."/>
            <person name="Birren B."/>
        </authorList>
    </citation>
    <scope>NUCLEOTIDE SEQUENCE [LARGE SCALE GENOMIC DNA]</scope>
    <source>
        <strain evidence="3">CM1001059</strain>
    </source>
</reference>
<organism evidence="2 3">
    <name type="scientific">Anopheles melas</name>
    <dbReference type="NCBI Taxonomy" id="34690"/>
    <lineage>
        <taxon>Eukaryota</taxon>
        <taxon>Metazoa</taxon>
        <taxon>Ecdysozoa</taxon>
        <taxon>Arthropoda</taxon>
        <taxon>Hexapoda</taxon>
        <taxon>Insecta</taxon>
        <taxon>Pterygota</taxon>
        <taxon>Neoptera</taxon>
        <taxon>Endopterygota</taxon>
        <taxon>Diptera</taxon>
        <taxon>Nematocera</taxon>
        <taxon>Culicoidea</taxon>
        <taxon>Culicidae</taxon>
        <taxon>Anophelinae</taxon>
        <taxon>Anopheles</taxon>
    </lineage>
</organism>
<accession>A0A182TJ24</accession>
<dbReference type="Proteomes" id="UP000075902">
    <property type="component" value="Unassembled WGS sequence"/>
</dbReference>
<feature type="region of interest" description="Disordered" evidence="1">
    <location>
        <begin position="25"/>
        <end position="60"/>
    </location>
</feature>
<evidence type="ECO:0000313" key="3">
    <source>
        <dbReference type="Proteomes" id="UP000075902"/>
    </source>
</evidence>
<feature type="region of interest" description="Disordered" evidence="1">
    <location>
        <begin position="77"/>
        <end position="137"/>
    </location>
</feature>
<dbReference type="VEuPathDB" id="VectorBase:AMEC003200"/>
<evidence type="ECO:0000256" key="1">
    <source>
        <dbReference type="SAM" id="MobiDB-lite"/>
    </source>
</evidence>
<name>A0A182TJ24_9DIPT</name>
<dbReference type="EnsemblMetazoa" id="AMEC003200-RA">
    <property type="protein sequence ID" value="AMEC003200-PA"/>
    <property type="gene ID" value="AMEC003200"/>
</dbReference>
<proteinExistence type="predicted"/>
<evidence type="ECO:0000313" key="2">
    <source>
        <dbReference type="EnsemblMetazoa" id="AMEC003200-PA"/>
    </source>
</evidence>
<dbReference type="AlphaFoldDB" id="A0A182TJ24"/>